<evidence type="ECO:0000313" key="9">
    <source>
        <dbReference type="Proteomes" id="UP000636709"/>
    </source>
</evidence>
<reference evidence="8" key="1">
    <citation type="submission" date="2020-07" db="EMBL/GenBank/DDBJ databases">
        <title>Genome sequence and genetic diversity analysis of an under-domesticated orphan crop, white fonio (Digitaria exilis).</title>
        <authorList>
            <person name="Bennetzen J.L."/>
            <person name="Chen S."/>
            <person name="Ma X."/>
            <person name="Wang X."/>
            <person name="Yssel A.E.J."/>
            <person name="Chaluvadi S.R."/>
            <person name="Johnson M."/>
            <person name="Gangashetty P."/>
            <person name="Hamidou F."/>
            <person name="Sanogo M.D."/>
            <person name="Zwaenepoel A."/>
            <person name="Wallace J."/>
            <person name="Van De Peer Y."/>
            <person name="Van Deynze A."/>
        </authorList>
    </citation>
    <scope>NUCLEOTIDE SEQUENCE</scope>
    <source>
        <tissue evidence="8">Leaves</tissue>
    </source>
</reference>
<proteinExistence type="predicted"/>
<dbReference type="Pfam" id="PF04577">
    <property type="entry name" value="Glyco_transf_61"/>
    <property type="match status" value="1"/>
</dbReference>
<evidence type="ECO:0000256" key="1">
    <source>
        <dbReference type="ARBA" id="ARBA00004323"/>
    </source>
</evidence>
<evidence type="ECO:0000256" key="3">
    <source>
        <dbReference type="ARBA" id="ARBA00022676"/>
    </source>
</evidence>
<keyword evidence="9" id="KW-1185">Reference proteome</keyword>
<name>A0A835B014_9POAL</name>
<feature type="compositionally biased region" description="Acidic residues" evidence="6">
    <location>
        <begin position="75"/>
        <end position="86"/>
    </location>
</feature>
<keyword evidence="5" id="KW-0325">Glycoprotein</keyword>
<keyword evidence="3" id="KW-0328">Glycosyltransferase</keyword>
<feature type="compositionally biased region" description="Low complexity" evidence="6">
    <location>
        <begin position="87"/>
        <end position="103"/>
    </location>
</feature>
<dbReference type="InterPro" id="IPR007657">
    <property type="entry name" value="Glycosyltransferase_61"/>
</dbReference>
<comment type="subcellular location">
    <subcellularLocation>
        <location evidence="1">Golgi apparatus membrane</location>
        <topology evidence="1">Single-pass type II membrane protein</topology>
    </subcellularLocation>
</comment>
<comment type="caution">
    <text evidence="8">The sequence shown here is derived from an EMBL/GenBank/DDBJ whole genome shotgun (WGS) entry which is preliminary data.</text>
</comment>
<organism evidence="8 9">
    <name type="scientific">Digitaria exilis</name>
    <dbReference type="NCBI Taxonomy" id="1010633"/>
    <lineage>
        <taxon>Eukaryota</taxon>
        <taxon>Viridiplantae</taxon>
        <taxon>Streptophyta</taxon>
        <taxon>Embryophyta</taxon>
        <taxon>Tracheophyta</taxon>
        <taxon>Spermatophyta</taxon>
        <taxon>Magnoliopsida</taxon>
        <taxon>Liliopsida</taxon>
        <taxon>Poales</taxon>
        <taxon>Poaceae</taxon>
        <taxon>PACMAD clade</taxon>
        <taxon>Panicoideae</taxon>
        <taxon>Panicodae</taxon>
        <taxon>Paniceae</taxon>
        <taxon>Anthephorinae</taxon>
        <taxon>Digitaria</taxon>
    </lineage>
</organism>
<sequence length="494" mass="55031">MKSSLRSRQEPRRVSNGVIIGAMLLSLCVLSIVKARYCATPFGKAEDQLQEQMNSSIRMETEDSPARTPGGESNPQEEEEDVDEPEAVPSSTTPTVTTPAVVSTGGGGKDRKAKGKAKPTCYMTSKRSERCDASGDIRVDGNRSTIYVSGIDKEWKTKPYARYHDPVAMEHVREYTLKPLPSSGDAPACTKNHSVPGFMFSNGGFSGNLYHDYTDVLVPLFISTHQFKGRVQFLLSGMKPWWVGKFTPFFRQLTRFDVIDVDNDQEVHCFPRIVVGATFHKDMGVDPRRSPGHVSVVDFKRALRRAFGLEREAASRTGATGGVGKPRLLIISRRGSRRFLNEREMARVAADAGFEVRVAEPDQHTDMATFARLVNSADVMIGVHGAGLTNMVFLPRGAVLIQVVPFGGLEWLTGVTFKDPAPDMEVTYMDYNVKLEESSLIDQYPRNHQVLTDPYAVHKQGWDALKTAYLDKQNIRMDMDRFRATLKEAMSRLP</sequence>
<feature type="region of interest" description="Disordered" evidence="6">
    <location>
        <begin position="49"/>
        <end position="121"/>
    </location>
</feature>
<evidence type="ECO:0000256" key="6">
    <source>
        <dbReference type="SAM" id="MobiDB-lite"/>
    </source>
</evidence>
<gene>
    <name evidence="8" type="ORF">HU200_043875</name>
</gene>
<evidence type="ECO:0000256" key="4">
    <source>
        <dbReference type="ARBA" id="ARBA00022679"/>
    </source>
</evidence>
<keyword evidence="4" id="KW-0808">Transferase</keyword>
<dbReference type="GO" id="GO:0016763">
    <property type="term" value="F:pentosyltransferase activity"/>
    <property type="evidence" value="ECO:0007669"/>
    <property type="project" value="UniProtKB-ARBA"/>
</dbReference>
<feature type="domain" description="Glycosyltransferase 61 catalytic" evidence="7">
    <location>
        <begin position="299"/>
        <end position="401"/>
    </location>
</feature>
<dbReference type="AlphaFoldDB" id="A0A835B014"/>
<evidence type="ECO:0000256" key="5">
    <source>
        <dbReference type="ARBA" id="ARBA00023180"/>
    </source>
</evidence>
<accession>A0A835B014</accession>
<comment type="pathway">
    <text evidence="2">Glycan metabolism.</text>
</comment>
<dbReference type="OrthoDB" id="529273at2759"/>
<dbReference type="InterPro" id="IPR049625">
    <property type="entry name" value="Glyco_transf_61_cat"/>
</dbReference>
<dbReference type="GO" id="GO:0000139">
    <property type="term" value="C:Golgi membrane"/>
    <property type="evidence" value="ECO:0007669"/>
    <property type="project" value="UniProtKB-SubCell"/>
</dbReference>
<dbReference type="Proteomes" id="UP000636709">
    <property type="component" value="Unassembled WGS sequence"/>
</dbReference>
<evidence type="ECO:0000259" key="7">
    <source>
        <dbReference type="Pfam" id="PF04577"/>
    </source>
</evidence>
<evidence type="ECO:0000313" key="8">
    <source>
        <dbReference type="EMBL" id="KAF8685950.1"/>
    </source>
</evidence>
<protein>
    <recommendedName>
        <fullName evidence="7">Glycosyltransferase 61 catalytic domain-containing protein</fullName>
    </recommendedName>
</protein>
<dbReference type="EMBL" id="JACEFO010002082">
    <property type="protein sequence ID" value="KAF8685950.1"/>
    <property type="molecule type" value="Genomic_DNA"/>
</dbReference>
<evidence type="ECO:0000256" key="2">
    <source>
        <dbReference type="ARBA" id="ARBA00004881"/>
    </source>
</evidence>
<dbReference type="PANTHER" id="PTHR20961:SF14">
    <property type="entry name" value="OS02G0135500 PROTEIN"/>
    <property type="match status" value="1"/>
</dbReference>
<dbReference type="PANTHER" id="PTHR20961">
    <property type="entry name" value="GLYCOSYLTRANSFERASE"/>
    <property type="match status" value="1"/>
</dbReference>